<dbReference type="InterPro" id="IPR016181">
    <property type="entry name" value="Acyl_CoA_acyltransferase"/>
</dbReference>
<dbReference type="Gene3D" id="3.40.630.30">
    <property type="match status" value="1"/>
</dbReference>
<dbReference type="InterPro" id="IPR000182">
    <property type="entry name" value="GNAT_dom"/>
</dbReference>
<evidence type="ECO:0000313" key="2">
    <source>
        <dbReference type="EMBL" id="SVD41942.1"/>
    </source>
</evidence>
<gene>
    <name evidence="2" type="ORF">METZ01_LOCUS394796</name>
</gene>
<dbReference type="EMBL" id="UINC01149452">
    <property type="protein sequence ID" value="SVD41942.1"/>
    <property type="molecule type" value="Genomic_DNA"/>
</dbReference>
<dbReference type="Pfam" id="PF00583">
    <property type="entry name" value="Acetyltransf_1"/>
    <property type="match status" value="1"/>
</dbReference>
<accession>A0A382V614</accession>
<reference evidence="2" key="1">
    <citation type="submission" date="2018-05" db="EMBL/GenBank/DDBJ databases">
        <authorList>
            <person name="Lanie J.A."/>
            <person name="Ng W.-L."/>
            <person name="Kazmierczak K.M."/>
            <person name="Andrzejewski T.M."/>
            <person name="Davidsen T.M."/>
            <person name="Wayne K.J."/>
            <person name="Tettelin H."/>
            <person name="Glass J.I."/>
            <person name="Rusch D."/>
            <person name="Podicherti R."/>
            <person name="Tsui H.-C.T."/>
            <person name="Winkler M.E."/>
        </authorList>
    </citation>
    <scope>NUCLEOTIDE SEQUENCE</scope>
</reference>
<name>A0A382V614_9ZZZZ</name>
<sequence length="201" mass="22719">MSKKTYLLKSKETVTVRDLGHDDVLLSQEFFQSFPESKRKYFRSDVTNINHLEDRCLETENGKVVRRVALISGAIVADASLTIDSDTWKSGTAYLRLVIDPGHIGKGVQFALAKDMYDIAHGEHLEKIIAKFMRPQKDLMDIYQKLGFRMEGVLPDYVHDQKGKEQDMVVMIATLADLRKAQQFIGDWLDNGHGTVGAGEM</sequence>
<evidence type="ECO:0000259" key="1">
    <source>
        <dbReference type="PROSITE" id="PS51186"/>
    </source>
</evidence>
<protein>
    <recommendedName>
        <fullName evidence="1">N-acetyltransferase domain-containing protein</fullName>
    </recommendedName>
</protein>
<dbReference type="GO" id="GO:0016747">
    <property type="term" value="F:acyltransferase activity, transferring groups other than amino-acyl groups"/>
    <property type="evidence" value="ECO:0007669"/>
    <property type="project" value="InterPro"/>
</dbReference>
<dbReference type="AlphaFoldDB" id="A0A382V614"/>
<dbReference type="PROSITE" id="PS51186">
    <property type="entry name" value="GNAT"/>
    <property type="match status" value="1"/>
</dbReference>
<dbReference type="SUPFAM" id="SSF55729">
    <property type="entry name" value="Acyl-CoA N-acyltransferases (Nat)"/>
    <property type="match status" value="1"/>
</dbReference>
<organism evidence="2">
    <name type="scientific">marine metagenome</name>
    <dbReference type="NCBI Taxonomy" id="408172"/>
    <lineage>
        <taxon>unclassified sequences</taxon>
        <taxon>metagenomes</taxon>
        <taxon>ecological metagenomes</taxon>
    </lineage>
</organism>
<feature type="domain" description="N-acetyltransferase" evidence="1">
    <location>
        <begin position="14"/>
        <end position="176"/>
    </location>
</feature>
<proteinExistence type="predicted"/>